<dbReference type="InterPro" id="IPR029033">
    <property type="entry name" value="His_PPase_superfam"/>
</dbReference>
<dbReference type="PANTHER" id="PTHR46517:SF1">
    <property type="entry name" value="FRUCTOSE-2,6-BISPHOSPHATASE TIGAR"/>
    <property type="match status" value="1"/>
</dbReference>
<dbReference type="PANTHER" id="PTHR46517">
    <property type="entry name" value="FRUCTOSE-2,6-BISPHOSPHATASE TIGAR"/>
    <property type="match status" value="1"/>
</dbReference>
<dbReference type="Pfam" id="PF00300">
    <property type="entry name" value="His_Phos_1"/>
    <property type="match status" value="1"/>
</dbReference>
<comment type="caution">
    <text evidence="2">The sequence shown here is derived from an EMBL/GenBank/DDBJ whole genome shotgun (WGS) entry which is preliminary data.</text>
</comment>
<evidence type="ECO:0000313" key="2">
    <source>
        <dbReference type="EMBL" id="MBD7909207.1"/>
    </source>
</evidence>
<protein>
    <submittedName>
        <fullName evidence="2">Histidine phosphatase family protein</fullName>
    </submittedName>
</protein>
<dbReference type="CDD" id="cd07067">
    <property type="entry name" value="HP_PGM_like"/>
    <property type="match status" value="1"/>
</dbReference>
<dbReference type="Gene3D" id="3.40.50.1240">
    <property type="entry name" value="Phosphoglycerate mutase-like"/>
    <property type="match status" value="1"/>
</dbReference>
<gene>
    <name evidence="2" type="ORF">H9659_12800</name>
</gene>
<dbReference type="EMBL" id="JACSQY010000010">
    <property type="protein sequence ID" value="MBD7909207.1"/>
    <property type="molecule type" value="Genomic_DNA"/>
</dbReference>
<dbReference type="SMART" id="SM00855">
    <property type="entry name" value="PGAM"/>
    <property type="match status" value="1"/>
</dbReference>
<dbReference type="SUPFAM" id="SSF53254">
    <property type="entry name" value="Phosphoglycerate mutase-like"/>
    <property type="match status" value="1"/>
</dbReference>
<keyword evidence="3" id="KW-1185">Reference proteome</keyword>
<organism evidence="2 3">
    <name type="scientific">Sporosarcina gallistercoris</name>
    <dbReference type="NCBI Taxonomy" id="2762245"/>
    <lineage>
        <taxon>Bacteria</taxon>
        <taxon>Bacillati</taxon>
        <taxon>Bacillota</taxon>
        <taxon>Bacilli</taxon>
        <taxon>Bacillales</taxon>
        <taxon>Caryophanaceae</taxon>
        <taxon>Sporosarcina</taxon>
    </lineage>
</organism>
<dbReference type="InterPro" id="IPR051695">
    <property type="entry name" value="Phosphoglycerate_Mutase"/>
</dbReference>
<dbReference type="Proteomes" id="UP000659496">
    <property type="component" value="Unassembled WGS sequence"/>
</dbReference>
<reference evidence="2 3" key="1">
    <citation type="submission" date="2020-08" db="EMBL/GenBank/DDBJ databases">
        <title>A Genomic Blueprint of the Chicken Gut Microbiome.</title>
        <authorList>
            <person name="Gilroy R."/>
            <person name="Ravi A."/>
            <person name="Getino M."/>
            <person name="Pursley I."/>
            <person name="Horton D.L."/>
            <person name="Alikhan N.-F."/>
            <person name="Baker D."/>
            <person name="Gharbi K."/>
            <person name="Hall N."/>
            <person name="Watson M."/>
            <person name="Adriaenssens E.M."/>
            <person name="Foster-Nyarko E."/>
            <person name="Jarju S."/>
            <person name="Secka A."/>
            <person name="Antonio M."/>
            <person name="Oren A."/>
            <person name="Chaudhuri R."/>
            <person name="La Ragione R.M."/>
            <person name="Hildebrand F."/>
            <person name="Pallen M.J."/>
        </authorList>
    </citation>
    <scope>NUCLEOTIDE SEQUENCE [LARGE SCALE GENOMIC DNA]</scope>
    <source>
        <strain evidence="2 3">Sa3CUA8</strain>
    </source>
</reference>
<keyword evidence="1" id="KW-0378">Hydrolase</keyword>
<dbReference type="RefSeq" id="WP_191691170.1">
    <property type="nucleotide sequence ID" value="NZ_JACSQY010000010.1"/>
</dbReference>
<evidence type="ECO:0000256" key="1">
    <source>
        <dbReference type="ARBA" id="ARBA00022801"/>
    </source>
</evidence>
<name>A0ABR8PM07_9BACL</name>
<proteinExistence type="predicted"/>
<accession>A0ABR8PM07</accession>
<sequence>MVCGVEFIVIRHLPTIGNGKRQYIGWTDEPIVPTALEPYDTECTEVYGSDLLRTRQTAALLFPNATYQSDPRFRECNFGEFEGKTYTQLERYSHYRSWVEDPTALAPSGGESLRQVEARVVEAFQHLPPGARLVTHGGPIRLLLERFAPEPRDFWSWEVPHGVVYRFHWKTEGQWKEGQRCTSLSVERLTENGNSSGK</sequence>
<evidence type="ECO:0000313" key="3">
    <source>
        <dbReference type="Proteomes" id="UP000659496"/>
    </source>
</evidence>
<dbReference type="InterPro" id="IPR013078">
    <property type="entry name" value="His_Pase_superF_clade-1"/>
</dbReference>